<feature type="transmembrane region" description="Helical" evidence="2">
    <location>
        <begin position="27"/>
        <end position="46"/>
    </location>
</feature>
<name>A0AAV7ZMZ7_9EUKA</name>
<comment type="caution">
    <text evidence="4">The sequence shown here is derived from an EMBL/GenBank/DDBJ whole genome shotgun (WGS) entry which is preliminary data.</text>
</comment>
<sequence>MFEKLAERINYYQTAWFSKQGKWCANHPWIVILCSILLVAIFAPGISKIELIKSAEDLWVIPDSTSKVQQNKFWGYFGPDYRLEQIIITSKEKNGDLINIDALNEALDLELEMNNITVTIDKKDYHMGDMCFRPIRGNWCQVTSALEFWQLNREKMNSRTNEQLHEDVAAFTLSSIGTPVFEYTVFGGYKMNDGGNKIEYAKAMFITYMLQDYKQNQTIAKIWEDKWLEIAIKHNEKAKHIKIHRWAQRSIEDEIGRESKTDIPTIAISYLCMFIYVAIALGGIHLVRGKILLGFSGVIMVLMSLVIAFGLCCYADVKISMVISEVIPFLILAIGVDNLFLITHSFERTDENLSIDERLGIALGHVGSSITLASLSEFLAFILGLVAAVPAITSFCIMAAVAVLVDWILQVTLFISLTALDAKRVAANRIDCIPIFKKSSSTESKIIKKVNFSSSNDDDDDDGFSSDRTFGSNDSDSSVDSTKKQKNEEKEETSLLKKSKIKYNKNNKNLKSRHEQNKYGSWMEKFFGKYYAPNLMRLPVRIVVLLAFIAIFILCGYGTINNTVLGLTQQTSLPKDSYLIPFFDLQDEYLSAGAQLYFVLDDWKYSYIEESKDTILSKNGTYLSPADYLATLTANAPYVFKGNYQSWVDDFMSWLSCETIPLQNKWKHNYPPEDEFLKYVHQWIDDPCKDHCYPFCGALHEADITFKKNGDIGPTRFSTFHIPCKNQSDFINSLIWSRRAVESQTIIPSFAYSLFYVYFEIYVRIKMILLQNVALTLLAIFLSTLFMLFSIQTSIILIVTVCMIEIDMLGIMSAWDIELNALSVVNLVVCLGLGVEFCVHIARSFLYQEGSYKNRAISCLADMGSSVFSGITLTKLIGIAILGFANSLVFSIYYFRMFLSIIVLGAAHGLIFLPVVLSFIGPPSIIQKNKKFLIKTEDIFDSESGSDYDTTFKKNAPTISTNEALFEDEDSDF</sequence>
<accession>A0AAV7ZMZ7</accession>
<organism evidence="4 5">
    <name type="scientific">Anaeramoeba flamelloides</name>
    <dbReference type="NCBI Taxonomy" id="1746091"/>
    <lineage>
        <taxon>Eukaryota</taxon>
        <taxon>Metamonada</taxon>
        <taxon>Anaeramoebidae</taxon>
        <taxon>Anaeramoeba</taxon>
    </lineage>
</organism>
<dbReference type="InterPro" id="IPR000731">
    <property type="entry name" value="SSD"/>
</dbReference>
<feature type="transmembrane region" description="Helical" evidence="2">
    <location>
        <begin position="795"/>
        <end position="815"/>
    </location>
</feature>
<feature type="compositionally biased region" description="Basic and acidic residues" evidence="1">
    <location>
        <begin position="481"/>
        <end position="495"/>
    </location>
</feature>
<keyword evidence="2" id="KW-1133">Transmembrane helix</keyword>
<gene>
    <name evidence="4" type="ORF">M0812_09224</name>
</gene>
<reference evidence="4" key="1">
    <citation type="submission" date="2022-08" db="EMBL/GenBank/DDBJ databases">
        <title>Novel sulphate-reducing endosymbionts in the free-living metamonad Anaeramoeba.</title>
        <authorList>
            <person name="Jerlstrom-Hultqvist J."/>
            <person name="Cepicka I."/>
            <person name="Gallot-Lavallee L."/>
            <person name="Salas-Leiva D."/>
            <person name="Curtis B.A."/>
            <person name="Zahonova K."/>
            <person name="Pipaliya S."/>
            <person name="Dacks J."/>
            <person name="Roger A.J."/>
        </authorList>
    </citation>
    <scope>NUCLEOTIDE SEQUENCE</scope>
    <source>
        <strain evidence="4">Busselton2</strain>
    </source>
</reference>
<dbReference type="Gene3D" id="1.20.1640.10">
    <property type="entry name" value="Multidrug efflux transporter AcrB transmembrane domain"/>
    <property type="match status" value="2"/>
</dbReference>
<dbReference type="EMBL" id="JANTQA010000023">
    <property type="protein sequence ID" value="KAJ3443386.1"/>
    <property type="molecule type" value="Genomic_DNA"/>
</dbReference>
<dbReference type="SUPFAM" id="SSF82866">
    <property type="entry name" value="Multidrug efflux transporter AcrB transmembrane domain"/>
    <property type="match status" value="2"/>
</dbReference>
<dbReference type="PANTHER" id="PTHR45727">
    <property type="entry name" value="NPC INTRACELLULAR CHOLESTEROL TRANSPORTER 1"/>
    <property type="match status" value="1"/>
</dbReference>
<proteinExistence type="predicted"/>
<feature type="transmembrane region" description="Helical" evidence="2">
    <location>
        <begin position="293"/>
        <end position="314"/>
    </location>
</feature>
<feature type="transmembrane region" description="Helical" evidence="2">
    <location>
        <begin position="768"/>
        <end position="788"/>
    </location>
</feature>
<evidence type="ECO:0000256" key="1">
    <source>
        <dbReference type="SAM" id="MobiDB-lite"/>
    </source>
</evidence>
<dbReference type="PANTHER" id="PTHR45727:SF2">
    <property type="entry name" value="NPC INTRACELLULAR CHOLESTEROL TRANSPORTER 1"/>
    <property type="match status" value="1"/>
</dbReference>
<feature type="transmembrane region" description="Helical" evidence="2">
    <location>
        <begin position="267"/>
        <end position="287"/>
    </location>
</feature>
<dbReference type="Pfam" id="PF22314">
    <property type="entry name" value="NPC1_MLD"/>
    <property type="match status" value="1"/>
</dbReference>
<evidence type="ECO:0000259" key="3">
    <source>
        <dbReference type="PROSITE" id="PS50156"/>
    </source>
</evidence>
<dbReference type="GO" id="GO:0016020">
    <property type="term" value="C:membrane"/>
    <property type="evidence" value="ECO:0007669"/>
    <property type="project" value="TreeGrafter"/>
</dbReference>
<dbReference type="Pfam" id="PF12349">
    <property type="entry name" value="Sterol-sensing"/>
    <property type="match status" value="1"/>
</dbReference>
<dbReference type="PROSITE" id="PS50156">
    <property type="entry name" value="SSD"/>
    <property type="match status" value="1"/>
</dbReference>
<dbReference type="AlphaFoldDB" id="A0AAV7ZMZ7"/>
<dbReference type="InterPro" id="IPR053956">
    <property type="entry name" value="NPC1_MLD"/>
</dbReference>
<evidence type="ECO:0000256" key="2">
    <source>
        <dbReference type="SAM" id="Phobius"/>
    </source>
</evidence>
<feature type="transmembrane region" description="Helical" evidence="2">
    <location>
        <begin position="901"/>
        <end position="921"/>
    </location>
</feature>
<dbReference type="GO" id="GO:0032934">
    <property type="term" value="F:sterol binding"/>
    <property type="evidence" value="ECO:0007669"/>
    <property type="project" value="TreeGrafter"/>
</dbReference>
<keyword evidence="2" id="KW-0812">Transmembrane</keyword>
<feature type="transmembrane region" description="Helical" evidence="2">
    <location>
        <begin position="326"/>
        <end position="346"/>
    </location>
</feature>
<feature type="domain" description="SSD" evidence="3">
    <location>
        <begin position="262"/>
        <end position="420"/>
    </location>
</feature>
<feature type="transmembrane region" description="Helical" evidence="2">
    <location>
        <begin position="867"/>
        <end position="895"/>
    </location>
</feature>
<keyword evidence="2" id="KW-0472">Membrane</keyword>
<feature type="region of interest" description="Disordered" evidence="1">
    <location>
        <begin position="455"/>
        <end position="495"/>
    </location>
</feature>
<feature type="transmembrane region" description="Helical" evidence="2">
    <location>
        <begin position="821"/>
        <end position="846"/>
    </location>
</feature>
<evidence type="ECO:0000313" key="4">
    <source>
        <dbReference type="EMBL" id="KAJ3443386.1"/>
    </source>
</evidence>
<feature type="compositionally biased region" description="Polar residues" evidence="1">
    <location>
        <begin position="468"/>
        <end position="480"/>
    </location>
</feature>
<dbReference type="InterPro" id="IPR053958">
    <property type="entry name" value="HMGCR/SNAP/NPC1-like_SSD"/>
</dbReference>
<evidence type="ECO:0000313" key="5">
    <source>
        <dbReference type="Proteomes" id="UP001146793"/>
    </source>
</evidence>
<dbReference type="Proteomes" id="UP001146793">
    <property type="component" value="Unassembled WGS sequence"/>
</dbReference>
<dbReference type="GO" id="GO:0015918">
    <property type="term" value="P:sterol transport"/>
    <property type="evidence" value="ECO:0007669"/>
    <property type="project" value="TreeGrafter"/>
</dbReference>
<feature type="transmembrane region" description="Helical" evidence="2">
    <location>
        <begin position="538"/>
        <end position="560"/>
    </location>
</feature>
<protein>
    <submittedName>
        <fullName evidence="4">Npc intracellular cholesterol transporter</fullName>
    </submittedName>
</protein>